<sequence>MRVIGRLVGARRRRAKRALEAARVLDGIVDAGLPLLAALGEERRRRSADHLAELVGLARDYRCFARGWIDAQELDRRGRAAVARLAALRADPTARLIND</sequence>
<organism evidence="1 2">
    <name type="scientific">Saccharothrix algeriensis</name>
    <dbReference type="NCBI Taxonomy" id="173560"/>
    <lineage>
        <taxon>Bacteria</taxon>
        <taxon>Bacillati</taxon>
        <taxon>Actinomycetota</taxon>
        <taxon>Actinomycetes</taxon>
        <taxon>Pseudonocardiales</taxon>
        <taxon>Pseudonocardiaceae</taxon>
        <taxon>Saccharothrix</taxon>
    </lineage>
</organism>
<dbReference type="EMBL" id="JAFBCL010000001">
    <property type="protein sequence ID" value="MBM7812138.1"/>
    <property type="molecule type" value="Genomic_DNA"/>
</dbReference>
<evidence type="ECO:0000313" key="2">
    <source>
        <dbReference type="Proteomes" id="UP001195724"/>
    </source>
</evidence>
<dbReference type="RefSeq" id="WP_307819691.1">
    <property type="nucleotide sequence ID" value="NZ_JAFBCL010000001.1"/>
</dbReference>
<gene>
    <name evidence="1" type="ORF">JOE68_003003</name>
</gene>
<reference evidence="1 2" key="1">
    <citation type="submission" date="2021-01" db="EMBL/GenBank/DDBJ databases">
        <title>Sequencing the genomes of 1000 actinobacteria strains.</title>
        <authorList>
            <person name="Klenk H.-P."/>
        </authorList>
    </citation>
    <scope>NUCLEOTIDE SEQUENCE [LARGE SCALE GENOMIC DNA]</scope>
    <source>
        <strain evidence="1 2">DSM 44581</strain>
    </source>
</reference>
<evidence type="ECO:0000313" key="1">
    <source>
        <dbReference type="EMBL" id="MBM7812138.1"/>
    </source>
</evidence>
<protein>
    <submittedName>
        <fullName evidence="1">Uncharacterized protein</fullName>
    </submittedName>
</protein>
<comment type="caution">
    <text evidence="1">The sequence shown here is derived from an EMBL/GenBank/DDBJ whole genome shotgun (WGS) entry which is preliminary data.</text>
</comment>
<keyword evidence="2" id="KW-1185">Reference proteome</keyword>
<accession>A0ABS2SA25</accession>
<proteinExistence type="predicted"/>
<dbReference type="Proteomes" id="UP001195724">
    <property type="component" value="Unassembled WGS sequence"/>
</dbReference>
<name>A0ABS2SA25_9PSEU</name>